<reference evidence="1" key="1">
    <citation type="submission" date="2021-06" db="EMBL/GenBank/DDBJ databases">
        <title>Vibrio nov. sp., novel gut bacterium isolated from Yellow Sea oyster.</title>
        <authorList>
            <person name="Muhammad N."/>
            <person name="Nguyen T.H."/>
            <person name="Lee Y.-J."/>
            <person name="Ko J."/>
            <person name="Kim S.-G."/>
        </authorList>
    </citation>
    <scope>NUCLEOTIDE SEQUENCE</scope>
    <source>
        <strain evidence="1">OG9-811</strain>
    </source>
</reference>
<gene>
    <name evidence="1" type="ORF">KNV97_13570</name>
</gene>
<accession>A0A975UC95</accession>
<organism evidence="1 2">
    <name type="scientific">Vibrio ostreae</name>
    <dbReference type="NCBI Taxonomy" id="2841925"/>
    <lineage>
        <taxon>Bacteria</taxon>
        <taxon>Pseudomonadati</taxon>
        <taxon>Pseudomonadota</taxon>
        <taxon>Gammaproteobacteria</taxon>
        <taxon>Vibrionales</taxon>
        <taxon>Vibrionaceae</taxon>
        <taxon>Vibrio</taxon>
    </lineage>
</organism>
<dbReference type="EMBL" id="CP076643">
    <property type="protein sequence ID" value="QXO19209.1"/>
    <property type="molecule type" value="Genomic_DNA"/>
</dbReference>
<sequence>MSKTIVLTIGTQDLSFTPTEAAYNDYMNELAQGEIASSAHNFLVMIVDDESKEPLRHLTKANPGAALQIVGELLKEYTPKLQIKVKK</sequence>
<protein>
    <submittedName>
        <fullName evidence="1">Phage tail assembly chaperone</fullName>
    </submittedName>
</protein>
<dbReference type="Proteomes" id="UP000694232">
    <property type="component" value="Chromosome 1"/>
</dbReference>
<evidence type="ECO:0000313" key="1">
    <source>
        <dbReference type="EMBL" id="QXO19209.1"/>
    </source>
</evidence>
<dbReference type="RefSeq" id="WP_218563357.1">
    <property type="nucleotide sequence ID" value="NZ_CP076643.1"/>
</dbReference>
<name>A0A975UC95_9VIBR</name>
<proteinExistence type="predicted"/>
<keyword evidence="2" id="KW-1185">Reference proteome</keyword>
<dbReference type="InterPro" id="IPR024406">
    <property type="entry name" value="TAC-10"/>
</dbReference>
<dbReference type="AlphaFoldDB" id="A0A975UC95"/>
<dbReference type="KEGG" id="vos:KNV97_13570"/>
<dbReference type="Pfam" id="PF10963">
    <property type="entry name" value="Phage_TAC_10"/>
    <property type="match status" value="1"/>
</dbReference>
<evidence type="ECO:0000313" key="2">
    <source>
        <dbReference type="Proteomes" id="UP000694232"/>
    </source>
</evidence>